<dbReference type="Gene3D" id="3.30.930.10">
    <property type="entry name" value="Bira Bifunctional Protein, Domain 2"/>
    <property type="match status" value="1"/>
</dbReference>
<dbReference type="SUPFAM" id="SSF50249">
    <property type="entry name" value="Nucleic acid-binding proteins"/>
    <property type="match status" value="1"/>
</dbReference>
<dbReference type="FunFam" id="3.30.930.10:FF:000238">
    <property type="entry name" value="Lysine--tRNA ligase"/>
    <property type="match status" value="1"/>
</dbReference>
<evidence type="ECO:0000256" key="5">
    <source>
        <dbReference type="ARBA" id="ARBA00022598"/>
    </source>
</evidence>
<dbReference type="InterPro" id="IPR004364">
    <property type="entry name" value="Aa-tRNA-synt_II"/>
</dbReference>
<reference evidence="13" key="1">
    <citation type="submission" date="2021-06" db="EMBL/GenBank/DDBJ databases">
        <authorList>
            <person name="Kallberg Y."/>
            <person name="Tangrot J."/>
            <person name="Rosling A."/>
        </authorList>
    </citation>
    <scope>NUCLEOTIDE SEQUENCE</scope>
    <source>
        <strain evidence="13">MA453B</strain>
    </source>
</reference>
<dbReference type="FunFam" id="2.40.50.140:FF:000050">
    <property type="entry name" value="Lysine--tRNA ligase"/>
    <property type="match status" value="1"/>
</dbReference>
<keyword evidence="14" id="KW-1185">Reference proteome</keyword>
<dbReference type="InterPro" id="IPR045864">
    <property type="entry name" value="aa-tRNA-synth_II/BPL/LPL"/>
</dbReference>
<keyword evidence="4" id="KW-0963">Cytoplasm</keyword>
<dbReference type="InterPro" id="IPR044136">
    <property type="entry name" value="Lys-tRNA-ligase_II_N"/>
</dbReference>
<comment type="caution">
    <text evidence="13">The sequence shown here is derived from an EMBL/GenBank/DDBJ whole genome shotgun (WGS) entry which is preliminary data.</text>
</comment>
<comment type="subcellular location">
    <subcellularLocation>
        <location evidence="1">Cytoplasm</location>
    </subcellularLocation>
</comment>
<dbReference type="HAMAP" id="MF_00252">
    <property type="entry name" value="Lys_tRNA_synth_class2"/>
    <property type="match status" value="1"/>
</dbReference>
<sequence>MHYVYEICKPNSHIYYNRISQNYFETRSKLVTEYRETENINPYPHKFHVDLSISAFIEKYSHIEPAQQFNQEIITVAGRIHNKRELGKVIFYDLHGDGAKIQIVAKVQDSERDFAKIHSAIRRGDIVGVQGYPGRVPQGELSIYSKDITLLSPCLHQLPTPQQGFKDQNIRYRQRYLDLIMNNNSREKFIIRANIINYIRRFLDDLGFLEVETPIMTPTPSGAFAKPFITHHSDLKRDIFLRVSPELFLKQLVVGGFDRVYEIGRQFRNESIDATHNPEFTSCEFYMAYADFYDLMRITEMMLEGIVKKITGGCIVNYYPNEGLSHKDDKVMELDFSSPFKKVNIIPSLEKNLGIKFPALDELHTEESNKFLKHICEERKISCKSPRTNNRLLNKLIQKYIQPTLISPTFLVGYPLFTSPFAKSHRGLPYLSERFELYVATEEIINAYTELNDPFEQRERFKKQDLEREKGDQEAQVTDEAFCTSLEYGMPPTAGWGLGVDRLTMFLTNSSTIKEVLFFPALKNI</sequence>
<dbReference type="Gene3D" id="2.40.50.140">
    <property type="entry name" value="Nucleic acid-binding proteins"/>
    <property type="match status" value="1"/>
</dbReference>
<dbReference type="CDD" id="cd04322">
    <property type="entry name" value="LysRS_N"/>
    <property type="match status" value="1"/>
</dbReference>
<evidence type="ECO:0000256" key="9">
    <source>
        <dbReference type="ARBA" id="ARBA00023146"/>
    </source>
</evidence>
<keyword evidence="9" id="KW-0030">Aminoacyl-tRNA synthetase</keyword>
<evidence type="ECO:0000256" key="10">
    <source>
        <dbReference type="ARBA" id="ARBA00048573"/>
    </source>
</evidence>
<evidence type="ECO:0000313" key="14">
    <source>
        <dbReference type="Proteomes" id="UP000789405"/>
    </source>
</evidence>
<dbReference type="PIRSF" id="PIRSF039101">
    <property type="entry name" value="LysRS2"/>
    <property type="match status" value="1"/>
</dbReference>
<dbReference type="CDD" id="cd00775">
    <property type="entry name" value="LysRS_core"/>
    <property type="match status" value="1"/>
</dbReference>
<dbReference type="GO" id="GO:0005829">
    <property type="term" value="C:cytosol"/>
    <property type="evidence" value="ECO:0007669"/>
    <property type="project" value="TreeGrafter"/>
</dbReference>
<organism evidence="13 14">
    <name type="scientific">Dentiscutata erythropus</name>
    <dbReference type="NCBI Taxonomy" id="1348616"/>
    <lineage>
        <taxon>Eukaryota</taxon>
        <taxon>Fungi</taxon>
        <taxon>Fungi incertae sedis</taxon>
        <taxon>Mucoromycota</taxon>
        <taxon>Glomeromycotina</taxon>
        <taxon>Glomeromycetes</taxon>
        <taxon>Diversisporales</taxon>
        <taxon>Gigasporaceae</taxon>
        <taxon>Dentiscutata</taxon>
    </lineage>
</organism>
<evidence type="ECO:0000313" key="13">
    <source>
        <dbReference type="EMBL" id="CAG8468420.1"/>
    </source>
</evidence>
<dbReference type="InterPro" id="IPR002313">
    <property type="entry name" value="Lys-tRNA-ligase_II"/>
</dbReference>
<comment type="catalytic activity">
    <reaction evidence="10 11">
        <text>tRNA(Lys) + L-lysine + ATP = L-lysyl-tRNA(Lys) + AMP + diphosphate</text>
        <dbReference type="Rhea" id="RHEA:20792"/>
        <dbReference type="Rhea" id="RHEA-COMP:9696"/>
        <dbReference type="Rhea" id="RHEA-COMP:9697"/>
        <dbReference type="ChEBI" id="CHEBI:30616"/>
        <dbReference type="ChEBI" id="CHEBI:32551"/>
        <dbReference type="ChEBI" id="CHEBI:33019"/>
        <dbReference type="ChEBI" id="CHEBI:78442"/>
        <dbReference type="ChEBI" id="CHEBI:78529"/>
        <dbReference type="ChEBI" id="CHEBI:456215"/>
        <dbReference type="EC" id="6.1.1.6"/>
    </reaction>
</comment>
<dbReference type="EC" id="6.1.1.6" evidence="11"/>
<evidence type="ECO:0000256" key="2">
    <source>
        <dbReference type="ARBA" id="ARBA00008226"/>
    </source>
</evidence>
<dbReference type="GO" id="GO:0000049">
    <property type="term" value="F:tRNA binding"/>
    <property type="evidence" value="ECO:0007669"/>
    <property type="project" value="TreeGrafter"/>
</dbReference>
<protein>
    <recommendedName>
        <fullName evidence="11">Lysine--tRNA ligase</fullName>
        <ecNumber evidence="11">6.1.1.6</ecNumber>
    </recommendedName>
    <alternativeName>
        <fullName evidence="11">Lysyl-tRNA synthetase</fullName>
    </alternativeName>
</protein>
<keyword evidence="8" id="KW-0648">Protein biosynthesis</keyword>
<dbReference type="SUPFAM" id="SSF55681">
    <property type="entry name" value="Class II aaRS and biotin synthetases"/>
    <property type="match status" value="1"/>
</dbReference>
<comment type="subunit">
    <text evidence="3">Homodimer.</text>
</comment>
<accession>A0A9N8VY52</accession>
<dbReference type="OrthoDB" id="21243at2759"/>
<proteinExistence type="inferred from homology"/>
<dbReference type="InterPro" id="IPR006195">
    <property type="entry name" value="aa-tRNA-synth_II"/>
</dbReference>
<keyword evidence="7" id="KW-0067">ATP-binding</keyword>
<dbReference type="InterPro" id="IPR004365">
    <property type="entry name" value="NA-bd_OB_tRNA"/>
</dbReference>
<keyword evidence="5" id="KW-0436">Ligase</keyword>
<dbReference type="Pfam" id="PF01336">
    <property type="entry name" value="tRNA_anti-codon"/>
    <property type="match status" value="1"/>
</dbReference>
<feature type="domain" description="Aminoacyl-transfer RNA synthetases class-II family profile" evidence="12">
    <location>
        <begin position="189"/>
        <end position="520"/>
    </location>
</feature>
<dbReference type="InterPro" id="IPR012340">
    <property type="entry name" value="NA-bd_OB-fold"/>
</dbReference>
<gene>
    <name evidence="13" type="ORF">DERYTH_LOCUS1338</name>
</gene>
<dbReference type="PANTHER" id="PTHR42918:SF9">
    <property type="entry name" value="LYSINE--TRNA LIGASE"/>
    <property type="match status" value="1"/>
</dbReference>
<dbReference type="PROSITE" id="PS50862">
    <property type="entry name" value="AA_TRNA_LIGASE_II"/>
    <property type="match status" value="1"/>
</dbReference>
<comment type="similarity">
    <text evidence="2">Belongs to the class-II aminoacyl-tRNA synthetase family.</text>
</comment>
<dbReference type="NCBIfam" id="TIGR00499">
    <property type="entry name" value="lysS_bact"/>
    <property type="match status" value="1"/>
</dbReference>
<evidence type="ECO:0000256" key="11">
    <source>
        <dbReference type="RuleBase" id="RU003748"/>
    </source>
</evidence>
<evidence type="ECO:0000256" key="7">
    <source>
        <dbReference type="ARBA" id="ARBA00022840"/>
    </source>
</evidence>
<evidence type="ECO:0000256" key="6">
    <source>
        <dbReference type="ARBA" id="ARBA00022741"/>
    </source>
</evidence>
<dbReference type="EMBL" id="CAJVPY010000366">
    <property type="protein sequence ID" value="CAG8468420.1"/>
    <property type="molecule type" value="Genomic_DNA"/>
</dbReference>
<name>A0A9N8VY52_9GLOM</name>
<dbReference type="PANTHER" id="PTHR42918">
    <property type="entry name" value="LYSYL-TRNA SYNTHETASE"/>
    <property type="match status" value="1"/>
</dbReference>
<evidence type="ECO:0000256" key="3">
    <source>
        <dbReference type="ARBA" id="ARBA00011738"/>
    </source>
</evidence>
<dbReference type="Pfam" id="PF00152">
    <property type="entry name" value="tRNA-synt_2"/>
    <property type="match status" value="1"/>
</dbReference>
<dbReference type="Proteomes" id="UP000789405">
    <property type="component" value="Unassembled WGS sequence"/>
</dbReference>
<dbReference type="GO" id="GO:0005524">
    <property type="term" value="F:ATP binding"/>
    <property type="evidence" value="ECO:0007669"/>
    <property type="project" value="UniProtKB-KW"/>
</dbReference>
<dbReference type="GO" id="GO:0006430">
    <property type="term" value="P:lysyl-tRNA aminoacylation"/>
    <property type="evidence" value="ECO:0007669"/>
    <property type="project" value="InterPro"/>
</dbReference>
<dbReference type="AlphaFoldDB" id="A0A9N8VY52"/>
<dbReference type="PRINTS" id="PR00982">
    <property type="entry name" value="TRNASYNTHLYS"/>
</dbReference>
<evidence type="ECO:0000256" key="4">
    <source>
        <dbReference type="ARBA" id="ARBA00022490"/>
    </source>
</evidence>
<dbReference type="InterPro" id="IPR034762">
    <property type="entry name" value="Lys-tRNA-ligase_II_bac/euk"/>
</dbReference>
<dbReference type="GO" id="GO:0004824">
    <property type="term" value="F:lysine-tRNA ligase activity"/>
    <property type="evidence" value="ECO:0007669"/>
    <property type="project" value="UniProtKB-EC"/>
</dbReference>
<dbReference type="InterPro" id="IPR018149">
    <property type="entry name" value="Lys-tRNA-synth_II_C"/>
</dbReference>
<dbReference type="NCBIfam" id="NF001756">
    <property type="entry name" value="PRK00484.1"/>
    <property type="match status" value="1"/>
</dbReference>
<evidence type="ECO:0000256" key="1">
    <source>
        <dbReference type="ARBA" id="ARBA00004496"/>
    </source>
</evidence>
<keyword evidence="6" id="KW-0547">Nucleotide-binding</keyword>
<evidence type="ECO:0000256" key="8">
    <source>
        <dbReference type="ARBA" id="ARBA00022917"/>
    </source>
</evidence>
<evidence type="ECO:0000259" key="12">
    <source>
        <dbReference type="PROSITE" id="PS50862"/>
    </source>
</evidence>